<feature type="binding site" evidence="11">
    <location>
        <position position="19"/>
    </location>
    <ligand>
        <name>Mg(2+)</name>
        <dbReference type="ChEBI" id="CHEBI:18420"/>
    </ligand>
</feature>
<dbReference type="InterPro" id="IPR023000">
    <property type="entry name" value="Shikimate_kinase_CS"/>
</dbReference>
<feature type="binding site" evidence="11">
    <location>
        <position position="37"/>
    </location>
    <ligand>
        <name>substrate</name>
    </ligand>
</feature>
<dbReference type="InterPro" id="IPR000623">
    <property type="entry name" value="Shikimate_kinase/TSH1"/>
</dbReference>
<evidence type="ECO:0000256" key="7">
    <source>
        <dbReference type="ARBA" id="ARBA00022777"/>
    </source>
</evidence>
<keyword evidence="4 11" id="KW-0028">Amino-acid biosynthesis</keyword>
<feature type="binding site" evidence="11">
    <location>
        <position position="86"/>
    </location>
    <ligand>
        <name>substrate</name>
    </ligand>
</feature>
<evidence type="ECO:0000313" key="12">
    <source>
        <dbReference type="EMBL" id="MFC3147517.1"/>
    </source>
</evidence>
<dbReference type="RefSeq" id="WP_377302701.1">
    <property type="nucleotide sequence ID" value="NZ_CP180191.1"/>
</dbReference>
<feature type="binding site" evidence="11">
    <location>
        <position position="144"/>
    </location>
    <ligand>
        <name>substrate</name>
    </ligand>
</feature>
<feature type="binding site" evidence="11">
    <location>
        <position position="61"/>
    </location>
    <ligand>
        <name>substrate</name>
    </ligand>
</feature>
<reference evidence="13" key="1">
    <citation type="journal article" date="2019" name="Int. J. Syst. Evol. Microbiol.">
        <title>The Global Catalogue of Microorganisms (GCM) 10K type strain sequencing project: providing services to taxonomists for standard genome sequencing and annotation.</title>
        <authorList>
            <consortium name="The Broad Institute Genomics Platform"/>
            <consortium name="The Broad Institute Genome Sequencing Center for Infectious Disease"/>
            <person name="Wu L."/>
            <person name="Ma J."/>
        </authorList>
    </citation>
    <scope>NUCLEOTIDE SEQUENCE [LARGE SCALE GENOMIC DNA]</scope>
    <source>
        <strain evidence="13">KCTC 52168</strain>
    </source>
</reference>
<dbReference type="EC" id="2.7.1.71" evidence="3 11"/>
<gene>
    <name evidence="11" type="primary">aroK</name>
    <name evidence="12" type="ORF">ACFOEN_07670</name>
</gene>
<dbReference type="PRINTS" id="PR01100">
    <property type="entry name" value="SHIKIMTKNASE"/>
</dbReference>
<dbReference type="HAMAP" id="MF_00109">
    <property type="entry name" value="Shikimate_kinase"/>
    <property type="match status" value="1"/>
</dbReference>
<comment type="subcellular location">
    <subcellularLocation>
        <location evidence="11">Cytoplasm</location>
    </subcellularLocation>
</comment>
<feature type="binding site" evidence="11">
    <location>
        <position position="161"/>
    </location>
    <ligand>
        <name>ATP</name>
        <dbReference type="ChEBI" id="CHEBI:30616"/>
    </ligand>
</feature>
<comment type="cofactor">
    <cofactor evidence="11">
        <name>Mg(2+)</name>
        <dbReference type="ChEBI" id="CHEBI:18420"/>
    </cofactor>
    <text evidence="11">Binds 1 Mg(2+) ion per subunit.</text>
</comment>
<keyword evidence="11" id="KW-0479">Metal-binding</keyword>
<dbReference type="Proteomes" id="UP001595556">
    <property type="component" value="Unassembled WGS sequence"/>
</dbReference>
<dbReference type="PANTHER" id="PTHR21087">
    <property type="entry name" value="SHIKIMATE KINASE"/>
    <property type="match status" value="1"/>
</dbReference>
<comment type="caution">
    <text evidence="12">The sequence shown here is derived from an EMBL/GenBank/DDBJ whole genome shotgun (WGS) entry which is preliminary data.</text>
</comment>
<evidence type="ECO:0000256" key="9">
    <source>
        <dbReference type="ARBA" id="ARBA00023141"/>
    </source>
</evidence>
<evidence type="ECO:0000256" key="5">
    <source>
        <dbReference type="ARBA" id="ARBA00022679"/>
    </source>
</evidence>
<feature type="binding site" evidence="11">
    <location>
        <position position="125"/>
    </location>
    <ligand>
        <name>ATP</name>
        <dbReference type="ChEBI" id="CHEBI:30616"/>
    </ligand>
</feature>
<keyword evidence="11" id="KW-0963">Cytoplasm</keyword>
<keyword evidence="6 11" id="KW-0547">Nucleotide-binding</keyword>
<keyword evidence="11" id="KW-0460">Magnesium</keyword>
<evidence type="ECO:0000256" key="6">
    <source>
        <dbReference type="ARBA" id="ARBA00022741"/>
    </source>
</evidence>
<dbReference type="PANTHER" id="PTHR21087:SF16">
    <property type="entry name" value="SHIKIMATE KINASE 1, CHLOROPLASTIC"/>
    <property type="match status" value="1"/>
</dbReference>
<evidence type="ECO:0000256" key="11">
    <source>
        <dbReference type="HAMAP-Rule" id="MF_00109"/>
    </source>
</evidence>
<protein>
    <recommendedName>
        <fullName evidence="3 11">Shikimate kinase</fullName>
        <shortName evidence="11">SK</shortName>
        <ecNumber evidence="3 11">2.7.1.71</ecNumber>
    </recommendedName>
</protein>
<name>A0ABV7H686_9BURK</name>
<dbReference type="EMBL" id="JBHRTI010000004">
    <property type="protein sequence ID" value="MFC3147517.1"/>
    <property type="molecule type" value="Genomic_DNA"/>
</dbReference>
<dbReference type="GO" id="GO:0016301">
    <property type="term" value="F:kinase activity"/>
    <property type="evidence" value="ECO:0007669"/>
    <property type="project" value="UniProtKB-KW"/>
</dbReference>
<keyword evidence="9 11" id="KW-0057">Aromatic amino acid biosynthesis</keyword>
<keyword evidence="8 11" id="KW-0067">ATP-binding</keyword>
<dbReference type="CDD" id="cd00464">
    <property type="entry name" value="SK"/>
    <property type="match status" value="1"/>
</dbReference>
<comment type="similarity">
    <text evidence="2 11">Belongs to the shikimate kinase family.</text>
</comment>
<dbReference type="InterPro" id="IPR027417">
    <property type="entry name" value="P-loop_NTPase"/>
</dbReference>
<keyword evidence="5 11" id="KW-0808">Transferase</keyword>
<accession>A0ABV7H686</accession>
<comment type="subunit">
    <text evidence="11">Monomer.</text>
</comment>
<dbReference type="Pfam" id="PF01202">
    <property type="entry name" value="SKI"/>
    <property type="match status" value="1"/>
</dbReference>
<dbReference type="PROSITE" id="PS01128">
    <property type="entry name" value="SHIKIMATE_KINASE"/>
    <property type="match status" value="1"/>
</dbReference>
<keyword evidence="13" id="KW-1185">Reference proteome</keyword>
<dbReference type="Gene3D" id="3.40.50.300">
    <property type="entry name" value="P-loop containing nucleotide triphosphate hydrolases"/>
    <property type="match status" value="1"/>
</dbReference>
<comment type="function">
    <text evidence="11">Catalyzes the specific phosphorylation of the 3-hydroxyl group of shikimic acid using ATP as a cosubstrate.</text>
</comment>
<organism evidence="12 13">
    <name type="scientific">Piscinibacterium candidicorallinum</name>
    <dbReference type="NCBI Taxonomy" id="1793872"/>
    <lineage>
        <taxon>Bacteria</taxon>
        <taxon>Pseudomonadati</taxon>
        <taxon>Pseudomonadota</taxon>
        <taxon>Betaproteobacteria</taxon>
        <taxon>Burkholderiales</taxon>
        <taxon>Piscinibacterium</taxon>
    </lineage>
</organism>
<keyword evidence="7 11" id="KW-0418">Kinase</keyword>
<proteinExistence type="inferred from homology"/>
<feature type="binding site" evidence="11">
    <location>
        <begin position="15"/>
        <end position="20"/>
    </location>
    <ligand>
        <name>ATP</name>
        <dbReference type="ChEBI" id="CHEBI:30616"/>
    </ligand>
</feature>
<dbReference type="SUPFAM" id="SSF52540">
    <property type="entry name" value="P-loop containing nucleoside triphosphate hydrolases"/>
    <property type="match status" value="1"/>
</dbReference>
<evidence type="ECO:0000256" key="10">
    <source>
        <dbReference type="ARBA" id="ARBA00048567"/>
    </source>
</evidence>
<evidence type="ECO:0000256" key="4">
    <source>
        <dbReference type="ARBA" id="ARBA00022605"/>
    </source>
</evidence>
<evidence type="ECO:0000256" key="1">
    <source>
        <dbReference type="ARBA" id="ARBA00004842"/>
    </source>
</evidence>
<evidence type="ECO:0000256" key="2">
    <source>
        <dbReference type="ARBA" id="ARBA00006997"/>
    </source>
</evidence>
<dbReference type="InterPro" id="IPR031322">
    <property type="entry name" value="Shikimate/glucono_kinase"/>
</dbReference>
<evidence type="ECO:0000256" key="3">
    <source>
        <dbReference type="ARBA" id="ARBA00012154"/>
    </source>
</evidence>
<evidence type="ECO:0000313" key="13">
    <source>
        <dbReference type="Proteomes" id="UP001595556"/>
    </source>
</evidence>
<sequence length="183" mass="19995">MSAEQCGAILVGMMGAGKSTIGRRLAANLRLPFLDTDGEVERRAGVTIKEIFAREGESGFRGRETRVLIDCLNQARLNSAVIATGGGIVMNDANRELLKCAGIPIFYLHATPDVLYARLKNDRKRPLLQDSDPRATIDQLYTLRESLYREVASVVIDVSSRQSTAVERIQLALDGLGGTRSEC</sequence>
<comment type="catalytic activity">
    <reaction evidence="10 11">
        <text>shikimate + ATP = 3-phosphoshikimate + ADP + H(+)</text>
        <dbReference type="Rhea" id="RHEA:13121"/>
        <dbReference type="ChEBI" id="CHEBI:15378"/>
        <dbReference type="ChEBI" id="CHEBI:30616"/>
        <dbReference type="ChEBI" id="CHEBI:36208"/>
        <dbReference type="ChEBI" id="CHEBI:145989"/>
        <dbReference type="ChEBI" id="CHEBI:456216"/>
        <dbReference type="EC" id="2.7.1.71"/>
    </reaction>
</comment>
<comment type="pathway">
    <text evidence="1 11">Metabolic intermediate biosynthesis; chorismate biosynthesis; chorismate from D-erythrose 4-phosphate and phosphoenolpyruvate: step 5/7.</text>
</comment>
<evidence type="ECO:0000256" key="8">
    <source>
        <dbReference type="ARBA" id="ARBA00022840"/>
    </source>
</evidence>